<evidence type="ECO:0008006" key="4">
    <source>
        <dbReference type="Google" id="ProtNLM"/>
    </source>
</evidence>
<feature type="chain" id="PRO_5009243147" description="Lipoprotein" evidence="1">
    <location>
        <begin position="34"/>
        <end position="184"/>
    </location>
</feature>
<gene>
    <name evidence="2" type="ORF">SAMN04489720_1295</name>
</gene>
<feature type="signal peptide" evidence="1">
    <location>
        <begin position="1"/>
        <end position="33"/>
    </location>
</feature>
<accession>A0A1G8CJA8</accession>
<dbReference type="AlphaFoldDB" id="A0A1G8CJA8"/>
<dbReference type="PROSITE" id="PS51257">
    <property type="entry name" value="PROKAR_LIPOPROTEIN"/>
    <property type="match status" value="1"/>
</dbReference>
<evidence type="ECO:0000256" key="1">
    <source>
        <dbReference type="SAM" id="SignalP"/>
    </source>
</evidence>
<protein>
    <recommendedName>
        <fullName evidence="4">Lipoprotein</fullName>
    </recommendedName>
</protein>
<proteinExistence type="predicted"/>
<evidence type="ECO:0000313" key="2">
    <source>
        <dbReference type="EMBL" id="SDH44960.1"/>
    </source>
</evidence>
<reference evidence="3" key="1">
    <citation type="submission" date="2016-10" db="EMBL/GenBank/DDBJ databases">
        <authorList>
            <person name="Varghese N."/>
            <person name="Submissions S."/>
        </authorList>
    </citation>
    <scope>NUCLEOTIDE SEQUENCE [LARGE SCALE GENOMIC DNA]</scope>
    <source>
        <strain evidence="3">DSM 22002</strain>
    </source>
</reference>
<name>A0A1G8CJA8_9MICO</name>
<sequence>MRTVPRMIATAPRRRLALAAALVAAVALGGCVAQPPPLEPTNEQLEALALDHHAAYGDAMVGTIDVATIGVESTALLEELATPEIAAFDSSIELMLLSNGQRLVAPATATAATLRSQSLPAFEVLLCVDITTVRYEDALGQTSEGGDADPLPMVMRYEHRPGDLPLATWQALEPTLESECPPQR</sequence>
<keyword evidence="3" id="KW-1185">Reference proteome</keyword>
<dbReference type="EMBL" id="LT629695">
    <property type="protein sequence ID" value="SDH44960.1"/>
    <property type="molecule type" value="Genomic_DNA"/>
</dbReference>
<evidence type="ECO:0000313" key="3">
    <source>
        <dbReference type="Proteomes" id="UP000198822"/>
    </source>
</evidence>
<keyword evidence="1" id="KW-0732">Signal</keyword>
<dbReference type="Proteomes" id="UP000198822">
    <property type="component" value="Chromosome I"/>
</dbReference>
<organism evidence="2 3">
    <name type="scientific">Agrococcus jejuensis</name>
    <dbReference type="NCBI Taxonomy" id="399736"/>
    <lineage>
        <taxon>Bacteria</taxon>
        <taxon>Bacillati</taxon>
        <taxon>Actinomycetota</taxon>
        <taxon>Actinomycetes</taxon>
        <taxon>Micrococcales</taxon>
        <taxon>Microbacteriaceae</taxon>
        <taxon>Agrococcus</taxon>
    </lineage>
</organism>